<proteinExistence type="predicted"/>
<evidence type="ECO:0000313" key="2">
    <source>
        <dbReference type="Proteomes" id="UP000789366"/>
    </source>
</evidence>
<comment type="caution">
    <text evidence="1">The sequence shown here is derived from an EMBL/GenBank/DDBJ whole genome shotgun (WGS) entry which is preliminary data.</text>
</comment>
<accession>A0ACA9PAR7</accession>
<dbReference type="Proteomes" id="UP000789366">
    <property type="component" value="Unassembled WGS sequence"/>
</dbReference>
<protein>
    <submittedName>
        <fullName evidence="1">9623_t:CDS:1</fullName>
    </submittedName>
</protein>
<organism evidence="1 2">
    <name type="scientific">Cetraspora pellucida</name>
    <dbReference type="NCBI Taxonomy" id="1433469"/>
    <lineage>
        <taxon>Eukaryota</taxon>
        <taxon>Fungi</taxon>
        <taxon>Fungi incertae sedis</taxon>
        <taxon>Mucoromycota</taxon>
        <taxon>Glomeromycotina</taxon>
        <taxon>Glomeromycetes</taxon>
        <taxon>Diversisporales</taxon>
        <taxon>Gigasporaceae</taxon>
        <taxon>Cetraspora</taxon>
    </lineage>
</organism>
<feature type="non-terminal residue" evidence="1">
    <location>
        <position position="121"/>
    </location>
</feature>
<dbReference type="EMBL" id="CAJVPW010021262">
    <property type="protein sequence ID" value="CAG8692617.1"/>
    <property type="molecule type" value="Genomic_DNA"/>
</dbReference>
<keyword evidence="2" id="KW-1185">Reference proteome</keyword>
<evidence type="ECO:0000313" key="1">
    <source>
        <dbReference type="EMBL" id="CAG8692617.1"/>
    </source>
</evidence>
<gene>
    <name evidence="1" type="ORF">SPELUC_LOCUS10835</name>
</gene>
<reference evidence="1" key="1">
    <citation type="submission" date="2021-06" db="EMBL/GenBank/DDBJ databases">
        <authorList>
            <person name="Kallberg Y."/>
            <person name="Tangrot J."/>
            <person name="Rosling A."/>
        </authorList>
    </citation>
    <scope>NUCLEOTIDE SEQUENCE</scope>
    <source>
        <strain evidence="1">28 12/20/2015</strain>
    </source>
</reference>
<sequence length="121" mass="13850">MSTKKRVVLTAAQKHEICKAKEKNLNIKNIDLANQYSVGKSTITDILKEKERWLAIEVEEQGEIKKFRGQNGQKLKKLLVSDDVEEELKLSELIDNLPTNKTNDHLTAFDYIHAEDGEVNE</sequence>
<name>A0ACA9PAR7_9GLOM</name>